<comment type="caution">
    <text evidence="1">The sequence shown here is derived from an EMBL/GenBank/DDBJ whole genome shotgun (WGS) entry which is preliminary data.</text>
</comment>
<organism evidence="1 2">
    <name type="scientific">Streptomyces natalensis ATCC 27448</name>
    <dbReference type="NCBI Taxonomy" id="1240678"/>
    <lineage>
        <taxon>Bacteria</taxon>
        <taxon>Bacillati</taxon>
        <taxon>Actinomycetota</taxon>
        <taxon>Actinomycetes</taxon>
        <taxon>Kitasatosporales</taxon>
        <taxon>Streptomycetaceae</taxon>
        <taxon>Streptomyces</taxon>
    </lineage>
</organism>
<protein>
    <submittedName>
        <fullName evidence="1">Uncharacterized protein</fullName>
    </submittedName>
</protein>
<dbReference type="AlphaFoldDB" id="A0A0D7CPZ5"/>
<proteinExistence type="predicted"/>
<sequence length="186" mass="20885">METPIIVAVISAIVALTAAAVSLLSARGNSSREAFELARRLYADLTSKETSAHRSALEFYRRKDPVTPAETKQAMNDYFALLWQFEQILAGRESLKGQERLNGTQKAVKFLDHMIKWHVEVWAKRWDEVREKIQKDLPQINTKDPILDDHHSVGTFCDLADAVIPGNTAVWNLRTKLRTDPGGSAA</sequence>
<evidence type="ECO:0000313" key="1">
    <source>
        <dbReference type="EMBL" id="KIZ18136.1"/>
    </source>
</evidence>
<reference evidence="1 2" key="1">
    <citation type="submission" date="2014-09" db="EMBL/GenBank/DDBJ databases">
        <title>Draft genome sequence of Streptomyces natalensis ATCC 27448, producer of the antifungal pimaricin.</title>
        <authorList>
            <person name="Mendes M.V."/>
            <person name="Beites T."/>
            <person name="Pires S."/>
            <person name="Santos C.L."/>
            <person name="Moradas-Ferreira P."/>
        </authorList>
    </citation>
    <scope>NUCLEOTIDE SEQUENCE [LARGE SCALE GENOMIC DNA]</scope>
    <source>
        <strain evidence="1 2">ATCC 27448</strain>
    </source>
</reference>
<dbReference type="Proteomes" id="UP000032458">
    <property type="component" value="Unassembled WGS sequence"/>
</dbReference>
<name>A0A0D7CPZ5_9ACTN</name>
<gene>
    <name evidence="1" type="ORF">SNA_08940</name>
</gene>
<accession>A0A0D7CPZ5</accession>
<dbReference type="EMBL" id="JRKI01000010">
    <property type="protein sequence ID" value="KIZ18136.1"/>
    <property type="molecule type" value="Genomic_DNA"/>
</dbReference>
<dbReference type="RefSeq" id="WP_030072395.1">
    <property type="nucleotide sequence ID" value="NZ_JRKI01000010.1"/>
</dbReference>
<dbReference type="PATRIC" id="fig|1240678.4.peg.1869"/>
<evidence type="ECO:0000313" key="2">
    <source>
        <dbReference type="Proteomes" id="UP000032458"/>
    </source>
</evidence>
<keyword evidence="2" id="KW-1185">Reference proteome</keyword>